<comment type="caution">
    <text evidence="3">The sequence shown here is derived from an EMBL/GenBank/DDBJ whole genome shotgun (WGS) entry which is preliminary data.</text>
</comment>
<feature type="domain" description="EamA" evidence="2">
    <location>
        <begin position="3"/>
        <end position="136"/>
    </location>
</feature>
<sequence length="286" mass="30761">MRRGIGLCLLAMLVFASQDAITKVLVQEFAVAQFLMLRYWLFLAFALGYAHWRGGIVAAARTRHPWLQLLRSLLSVGEIAIFALGLRYLGLAESHALFAVFPLLAMALAGVVLGEFIGLRRWLAAAVGFLGTLIILRPGLDLFESAALIPLSAALAFAVYNLVTRLVSREDGFTTNMLYMAAVGAVASTIFGLPVWQAPSPGEWGLMGVLSVSGVFAHLLLVKALEYAPAGVLQPFNYSLLVFAMFIGLLVFGEFPDAWTLVGAALVVTGGFYAIGASTFRKQSTV</sequence>
<feature type="transmembrane region" description="Helical" evidence="1">
    <location>
        <begin position="146"/>
        <end position="164"/>
    </location>
</feature>
<dbReference type="STRING" id="1395571.TMS3_0115115"/>
<evidence type="ECO:0000256" key="1">
    <source>
        <dbReference type="SAM" id="Phobius"/>
    </source>
</evidence>
<evidence type="ECO:0000259" key="2">
    <source>
        <dbReference type="Pfam" id="PF00892"/>
    </source>
</evidence>
<dbReference type="SUPFAM" id="SSF103481">
    <property type="entry name" value="Multidrug resistance efflux transporter EmrE"/>
    <property type="match status" value="2"/>
</dbReference>
<keyword evidence="1" id="KW-0812">Transmembrane</keyword>
<evidence type="ECO:0000313" key="4">
    <source>
        <dbReference type="Proteomes" id="UP000030063"/>
    </source>
</evidence>
<protein>
    <submittedName>
        <fullName evidence="3">Membrane protein</fullName>
    </submittedName>
</protein>
<dbReference type="GO" id="GO:0016020">
    <property type="term" value="C:membrane"/>
    <property type="evidence" value="ECO:0007669"/>
    <property type="project" value="InterPro"/>
</dbReference>
<feature type="transmembrane region" description="Helical" evidence="1">
    <location>
        <begin position="176"/>
        <end position="198"/>
    </location>
</feature>
<gene>
    <name evidence="3" type="ORF">TMS3_0115115</name>
</gene>
<dbReference type="InterPro" id="IPR000620">
    <property type="entry name" value="EamA_dom"/>
</dbReference>
<proteinExistence type="predicted"/>
<feature type="domain" description="EamA" evidence="2">
    <location>
        <begin position="148"/>
        <end position="270"/>
    </location>
</feature>
<feature type="transmembrane region" description="Helical" evidence="1">
    <location>
        <begin position="204"/>
        <end position="224"/>
    </location>
</feature>
<dbReference type="EMBL" id="AWSQ01000004">
    <property type="protein sequence ID" value="KFX68816.1"/>
    <property type="molecule type" value="Genomic_DNA"/>
</dbReference>
<keyword evidence="4" id="KW-1185">Reference proteome</keyword>
<feature type="transmembrane region" description="Helical" evidence="1">
    <location>
        <begin position="96"/>
        <end position="117"/>
    </location>
</feature>
<dbReference type="PANTHER" id="PTHR22911">
    <property type="entry name" value="ACYL-MALONYL CONDENSING ENZYME-RELATED"/>
    <property type="match status" value="1"/>
</dbReference>
<name>A0A0A1YIC2_9PSED</name>
<dbReference type="Pfam" id="PF00892">
    <property type="entry name" value="EamA"/>
    <property type="match status" value="2"/>
</dbReference>
<feature type="transmembrane region" description="Helical" evidence="1">
    <location>
        <begin position="259"/>
        <end position="280"/>
    </location>
</feature>
<reference evidence="3 4" key="1">
    <citation type="journal article" date="2014" name="Genome Announc.">
        <title>Draft Genome Sequence of Petroleum Oil-Degrading Marine Bacterium Pseudomonas taeanensis Strain MS-3, Isolated from a Crude Oil-Contaminated Seashore.</title>
        <authorList>
            <person name="Lee S.Y."/>
            <person name="Kim S.H."/>
            <person name="Lee D.G."/>
            <person name="Shin S."/>
            <person name="Yun S.H."/>
            <person name="Choi C.W."/>
            <person name="Chung Y.H."/>
            <person name="Choi J.S."/>
            <person name="Kahng H.Y."/>
            <person name="Kim S.I."/>
        </authorList>
    </citation>
    <scope>NUCLEOTIDE SEQUENCE [LARGE SCALE GENOMIC DNA]</scope>
    <source>
        <strain evidence="3 4">MS-3</strain>
    </source>
</reference>
<dbReference type="InterPro" id="IPR037185">
    <property type="entry name" value="EmrE-like"/>
</dbReference>
<dbReference type="PANTHER" id="PTHR22911:SF103">
    <property type="entry name" value="BLR2811 PROTEIN"/>
    <property type="match status" value="1"/>
</dbReference>
<accession>A0A0A1YIC2</accession>
<feature type="transmembrane region" description="Helical" evidence="1">
    <location>
        <begin position="122"/>
        <end position="140"/>
    </location>
</feature>
<feature type="transmembrane region" description="Helical" evidence="1">
    <location>
        <begin position="30"/>
        <end position="52"/>
    </location>
</feature>
<feature type="transmembrane region" description="Helical" evidence="1">
    <location>
        <begin position="73"/>
        <end position="90"/>
    </location>
</feature>
<organism evidence="3 4">
    <name type="scientific">Pseudomonas taeanensis MS-3</name>
    <dbReference type="NCBI Taxonomy" id="1395571"/>
    <lineage>
        <taxon>Bacteria</taxon>
        <taxon>Pseudomonadati</taxon>
        <taxon>Pseudomonadota</taxon>
        <taxon>Gammaproteobacteria</taxon>
        <taxon>Pseudomonadales</taxon>
        <taxon>Pseudomonadaceae</taxon>
        <taxon>Pseudomonas</taxon>
    </lineage>
</organism>
<evidence type="ECO:0000313" key="3">
    <source>
        <dbReference type="EMBL" id="KFX68816.1"/>
    </source>
</evidence>
<dbReference type="Proteomes" id="UP000030063">
    <property type="component" value="Unassembled WGS sequence"/>
</dbReference>
<keyword evidence="1" id="KW-0472">Membrane</keyword>
<dbReference type="AlphaFoldDB" id="A0A0A1YIC2"/>
<feature type="transmembrane region" description="Helical" evidence="1">
    <location>
        <begin position="236"/>
        <end position="253"/>
    </location>
</feature>
<keyword evidence="1" id="KW-1133">Transmembrane helix</keyword>
<dbReference type="eggNOG" id="COG0697">
    <property type="taxonomic scope" value="Bacteria"/>
</dbReference>